<keyword evidence="4" id="KW-0276">Fatty acid metabolism</keyword>
<reference evidence="14 15" key="1">
    <citation type="submission" date="2010-05" db="EMBL/GenBank/DDBJ databases">
        <title>The Genome Sequence of Thecamonas trahens ATCC 50062.</title>
        <authorList>
            <consortium name="The Broad Institute Genome Sequencing Platform"/>
            <person name="Russ C."/>
            <person name="Cuomo C."/>
            <person name="Shea T."/>
            <person name="Young S.K."/>
            <person name="Zeng Q."/>
            <person name="Koehrsen M."/>
            <person name="Haas B."/>
            <person name="Borodovsky M."/>
            <person name="Guigo R."/>
            <person name="Alvarado L."/>
            <person name="Berlin A."/>
            <person name="Bochicchio J."/>
            <person name="Borenstein D."/>
            <person name="Chapman S."/>
            <person name="Chen Z."/>
            <person name="Freedman E."/>
            <person name="Gellesch M."/>
            <person name="Goldberg J."/>
            <person name="Griggs A."/>
            <person name="Gujja S."/>
            <person name="Heilman E."/>
            <person name="Heiman D."/>
            <person name="Hepburn T."/>
            <person name="Howarth C."/>
            <person name="Jen D."/>
            <person name="Larson L."/>
            <person name="Mehta T."/>
            <person name="Park D."/>
            <person name="Pearson M."/>
            <person name="Roberts A."/>
            <person name="Saif S."/>
            <person name="Shenoy N."/>
            <person name="Sisk P."/>
            <person name="Stolte C."/>
            <person name="Sykes S."/>
            <person name="Thomson T."/>
            <person name="Walk T."/>
            <person name="White J."/>
            <person name="Yandava C."/>
            <person name="Burger G."/>
            <person name="Gray M.W."/>
            <person name="Holland P.W.H."/>
            <person name="King N."/>
            <person name="Lang F.B.F."/>
            <person name="Roger A.J."/>
            <person name="Ruiz-Trillo I."/>
            <person name="Lander E."/>
            <person name="Nusbaum C."/>
        </authorList>
    </citation>
    <scope>NUCLEOTIDE SEQUENCE [LARGE SCALE GENOMIC DNA]</scope>
    <source>
        <strain evidence="14 15">ATCC 50062</strain>
    </source>
</reference>
<keyword evidence="10" id="KW-0275">Fatty acid biosynthesis</keyword>
<dbReference type="OMA" id="SCGESWH"/>
<dbReference type="GO" id="GO:0005789">
    <property type="term" value="C:endoplasmic reticulum membrane"/>
    <property type="evidence" value="ECO:0007669"/>
    <property type="project" value="TreeGrafter"/>
</dbReference>
<feature type="domain" description="Fatty acid desaturase" evidence="13">
    <location>
        <begin position="89"/>
        <end position="294"/>
    </location>
</feature>
<dbReference type="Proteomes" id="UP000054408">
    <property type="component" value="Unassembled WGS sequence"/>
</dbReference>
<feature type="transmembrane region" description="Helical" evidence="12">
    <location>
        <begin position="302"/>
        <end position="323"/>
    </location>
</feature>
<feature type="transmembrane region" description="Helical" evidence="12">
    <location>
        <begin position="230"/>
        <end position="251"/>
    </location>
</feature>
<evidence type="ECO:0000256" key="10">
    <source>
        <dbReference type="RuleBase" id="RU000581"/>
    </source>
</evidence>
<dbReference type="GO" id="GO:0005506">
    <property type="term" value="F:iron ion binding"/>
    <property type="evidence" value="ECO:0007669"/>
    <property type="project" value="TreeGrafter"/>
</dbReference>
<comment type="subcellular location">
    <subcellularLocation>
        <location evidence="1">Membrane</location>
        <topology evidence="1">Multi-pass membrane protein</topology>
    </subcellularLocation>
</comment>
<evidence type="ECO:0000256" key="3">
    <source>
        <dbReference type="ARBA" id="ARBA00022692"/>
    </source>
</evidence>
<comment type="domain">
    <text evidence="10">The histidine box domains are involved in binding the catalytic metal ions.</text>
</comment>
<sequence length="360" mass="40264">MSSVMKERFGGKAKASSPRNTDTRAAGESTLTSLDSVVDAFVAKWTPEGYTREDIVWFNVFFLAVVHVGALYGIGLALTVPHGLFLAALGLGILWPISGLGITMGVHRLWSHKSYQAHIVVRIALAMVNSMAYQGSIFEWARDHRVHHMGSETPADPYNAADGMFHAHMGWVMLRKRPEVIAAGKKLDLSDLTSDPVVTLQQKYYLPSVLVFCYALPTMLGYYYTGNAWASFWILGVFRHVFVLHCTWCVNSLAHAISHGYRPYNNLIHAAENLVVSLISMGEGWHNFHHAFPTDYRAAEGLWWQFNPSTMVIDFLALFGLVWGRRATSLSLVAKHRQRTADRIAKGINLLQHDHTVQVS</sequence>
<dbReference type="InterPro" id="IPR005804">
    <property type="entry name" value="FA_desaturase_dom"/>
</dbReference>
<dbReference type="OrthoDB" id="10260134at2759"/>
<dbReference type="Pfam" id="PF00487">
    <property type="entry name" value="FA_desaturase"/>
    <property type="match status" value="1"/>
</dbReference>
<keyword evidence="7" id="KW-0408">Iron</keyword>
<evidence type="ECO:0000256" key="11">
    <source>
        <dbReference type="SAM" id="MobiDB-lite"/>
    </source>
</evidence>
<dbReference type="AlphaFoldDB" id="A0A0L0D5R9"/>
<feature type="transmembrane region" description="Helical" evidence="12">
    <location>
        <begin position="204"/>
        <end position="224"/>
    </location>
</feature>
<evidence type="ECO:0000256" key="9">
    <source>
        <dbReference type="ARBA" id="ARBA00023136"/>
    </source>
</evidence>
<dbReference type="EMBL" id="GL349447">
    <property type="protein sequence ID" value="KNC47550.1"/>
    <property type="molecule type" value="Genomic_DNA"/>
</dbReference>
<evidence type="ECO:0000259" key="13">
    <source>
        <dbReference type="Pfam" id="PF00487"/>
    </source>
</evidence>
<keyword evidence="5 12" id="KW-1133">Transmembrane helix</keyword>
<feature type="region of interest" description="Disordered" evidence="11">
    <location>
        <begin position="1"/>
        <end position="27"/>
    </location>
</feature>
<evidence type="ECO:0000313" key="15">
    <source>
        <dbReference type="Proteomes" id="UP000054408"/>
    </source>
</evidence>
<evidence type="ECO:0000256" key="5">
    <source>
        <dbReference type="ARBA" id="ARBA00022989"/>
    </source>
</evidence>
<organism evidence="14 15">
    <name type="scientific">Thecamonas trahens ATCC 50062</name>
    <dbReference type="NCBI Taxonomy" id="461836"/>
    <lineage>
        <taxon>Eukaryota</taxon>
        <taxon>Apusozoa</taxon>
        <taxon>Apusomonadida</taxon>
        <taxon>Apusomonadidae</taxon>
        <taxon>Thecamonas</taxon>
    </lineage>
</organism>
<feature type="transmembrane region" description="Helical" evidence="12">
    <location>
        <begin position="84"/>
        <end position="106"/>
    </location>
</feature>
<comment type="similarity">
    <text evidence="2 10">Belongs to the fatty acid desaturase type 1 family.</text>
</comment>
<comment type="cofactor">
    <cofactor evidence="10">
        <name>Fe(2+)</name>
        <dbReference type="ChEBI" id="CHEBI:29033"/>
    </cofactor>
</comment>
<dbReference type="eggNOG" id="KOG1600">
    <property type="taxonomic scope" value="Eukaryota"/>
</dbReference>
<keyword evidence="15" id="KW-1185">Reference proteome</keyword>
<evidence type="ECO:0000256" key="1">
    <source>
        <dbReference type="ARBA" id="ARBA00004141"/>
    </source>
</evidence>
<evidence type="ECO:0000256" key="4">
    <source>
        <dbReference type="ARBA" id="ARBA00022832"/>
    </source>
</evidence>
<evidence type="ECO:0000256" key="8">
    <source>
        <dbReference type="ARBA" id="ARBA00023098"/>
    </source>
</evidence>
<accession>A0A0L0D5R9</accession>
<dbReference type="PANTHER" id="PTHR11351">
    <property type="entry name" value="ACYL-COA DESATURASE"/>
    <property type="match status" value="1"/>
</dbReference>
<evidence type="ECO:0000256" key="6">
    <source>
        <dbReference type="ARBA" id="ARBA00023002"/>
    </source>
</evidence>
<name>A0A0L0D5R9_THETB</name>
<protein>
    <submittedName>
        <fullName evidence="14">Acyl-CoA desaturase 1</fullName>
    </submittedName>
</protein>
<dbReference type="PANTHER" id="PTHR11351:SF101">
    <property type="entry name" value="FATTY ACID DESATURASE DOMAIN-CONTAINING PROTEIN"/>
    <property type="match status" value="1"/>
</dbReference>
<evidence type="ECO:0000256" key="2">
    <source>
        <dbReference type="ARBA" id="ARBA00009295"/>
    </source>
</evidence>
<keyword evidence="10" id="KW-0444">Lipid biosynthesis</keyword>
<feature type="transmembrane region" description="Helical" evidence="12">
    <location>
        <begin position="55"/>
        <end position="78"/>
    </location>
</feature>
<dbReference type="PRINTS" id="PR00075">
    <property type="entry name" value="FACDDSATRASE"/>
</dbReference>
<evidence type="ECO:0000256" key="12">
    <source>
        <dbReference type="SAM" id="Phobius"/>
    </source>
</evidence>
<keyword evidence="3 10" id="KW-0812">Transmembrane</keyword>
<dbReference type="GO" id="GO:0006636">
    <property type="term" value="P:unsaturated fatty acid biosynthetic process"/>
    <property type="evidence" value="ECO:0007669"/>
    <property type="project" value="TreeGrafter"/>
</dbReference>
<dbReference type="STRING" id="461836.A0A0L0D5R9"/>
<dbReference type="GeneID" id="25562243"/>
<dbReference type="GO" id="GO:0004768">
    <property type="term" value="F:stearoyl-CoA 9-desaturase activity"/>
    <property type="evidence" value="ECO:0007669"/>
    <property type="project" value="TreeGrafter"/>
</dbReference>
<evidence type="ECO:0000313" key="14">
    <source>
        <dbReference type="EMBL" id="KNC47550.1"/>
    </source>
</evidence>
<proteinExistence type="inferred from homology"/>
<gene>
    <name evidence="14" type="ORF">AMSG_02575</name>
</gene>
<feature type="compositionally biased region" description="Basic and acidic residues" evidence="11">
    <location>
        <begin position="1"/>
        <end position="10"/>
    </location>
</feature>
<keyword evidence="6 10" id="KW-0560">Oxidoreductase</keyword>
<evidence type="ECO:0000256" key="7">
    <source>
        <dbReference type="ARBA" id="ARBA00023004"/>
    </source>
</evidence>
<dbReference type="RefSeq" id="XP_013759482.1">
    <property type="nucleotide sequence ID" value="XM_013904028.1"/>
</dbReference>
<keyword evidence="9 12" id="KW-0472">Membrane</keyword>
<dbReference type="CDD" id="cd03505">
    <property type="entry name" value="Delta9-FADS-like"/>
    <property type="match status" value="1"/>
</dbReference>
<dbReference type="InterPro" id="IPR015876">
    <property type="entry name" value="Acyl-CoA_DS"/>
</dbReference>
<keyword evidence="8" id="KW-0443">Lipid metabolism</keyword>